<accession>A0A5S5BX69</accession>
<protein>
    <submittedName>
        <fullName evidence="1">Uncharacterized protein</fullName>
    </submittedName>
</protein>
<dbReference type="AlphaFoldDB" id="A0A5S5BX69"/>
<evidence type="ECO:0000313" key="1">
    <source>
        <dbReference type="EMBL" id="TYP71559.1"/>
    </source>
</evidence>
<dbReference type="Proteomes" id="UP000324376">
    <property type="component" value="Unassembled WGS sequence"/>
</dbReference>
<dbReference type="EMBL" id="VNHU01000009">
    <property type="protein sequence ID" value="TYP71559.1"/>
    <property type="molecule type" value="Genomic_DNA"/>
</dbReference>
<comment type="caution">
    <text evidence="1">The sequence shown here is derived from an EMBL/GenBank/DDBJ whole genome shotgun (WGS) entry which is preliminary data.</text>
</comment>
<dbReference type="RefSeq" id="WP_148783447.1">
    <property type="nucleotide sequence ID" value="NZ_VNHU01000009.1"/>
</dbReference>
<reference evidence="1 2" key="1">
    <citation type="submission" date="2019-07" db="EMBL/GenBank/DDBJ databases">
        <title>Genomic Encyclopedia of Archaeal and Bacterial Type Strains, Phase II (KMG-II): from individual species to whole genera.</title>
        <authorList>
            <person name="Goeker M."/>
        </authorList>
    </citation>
    <scope>NUCLEOTIDE SEQUENCE [LARGE SCALE GENOMIC DNA]</scope>
    <source>
        <strain evidence="1 2">DSM 17527</strain>
    </source>
</reference>
<sequence length="214" mass="25368">MTDRETKKFISIIFEKITSSNTNNDLIEIEKESFDRKYIMDSTSFPKIDFNISSTEIDELIKSNIIDKNYNLNPLSKNSDPLIKLLYSIIWKNGDLKKLKHITKGIHRDDLSIMEQEKSFVFYQFGKYLTKQENQPIIDQHVLRAFAIYQCDDIQEIRQIRGFKVITKKEKNLIKDYINWLSSDSINNTLKKEAEYLYYIDRILFASGRLTKKK</sequence>
<organism evidence="1 2">
    <name type="scientific">Aquimarina intermedia</name>
    <dbReference type="NCBI Taxonomy" id="350814"/>
    <lineage>
        <taxon>Bacteria</taxon>
        <taxon>Pseudomonadati</taxon>
        <taxon>Bacteroidota</taxon>
        <taxon>Flavobacteriia</taxon>
        <taxon>Flavobacteriales</taxon>
        <taxon>Flavobacteriaceae</taxon>
        <taxon>Aquimarina</taxon>
    </lineage>
</organism>
<name>A0A5S5BX69_9FLAO</name>
<dbReference type="OrthoDB" id="6921581at2"/>
<keyword evidence="2" id="KW-1185">Reference proteome</keyword>
<gene>
    <name evidence="1" type="ORF">BD809_109141</name>
</gene>
<proteinExistence type="predicted"/>
<evidence type="ECO:0000313" key="2">
    <source>
        <dbReference type="Proteomes" id="UP000324376"/>
    </source>
</evidence>